<keyword evidence="2" id="KW-0238">DNA-binding</keyword>
<evidence type="ECO:0000259" key="1">
    <source>
        <dbReference type="PROSITE" id="PS50930"/>
    </source>
</evidence>
<dbReference type="Gene3D" id="2.40.50.1020">
    <property type="entry name" value="LytTr DNA-binding domain"/>
    <property type="match status" value="1"/>
</dbReference>
<dbReference type="EMBL" id="CP129013">
    <property type="protein sequence ID" value="WLR43033.1"/>
    <property type="molecule type" value="Genomic_DNA"/>
</dbReference>
<feature type="domain" description="HTH LytTR-type" evidence="1">
    <location>
        <begin position="13"/>
        <end position="117"/>
    </location>
</feature>
<name>A0ABY9JX01_9BACI</name>
<dbReference type="PROSITE" id="PS50930">
    <property type="entry name" value="HTH_LYTTR"/>
    <property type="match status" value="1"/>
</dbReference>
<dbReference type="InterPro" id="IPR046947">
    <property type="entry name" value="LytR-like"/>
</dbReference>
<organism evidence="2 3">
    <name type="scientific">Bacillus carboniphilus</name>
    <dbReference type="NCBI Taxonomy" id="86663"/>
    <lineage>
        <taxon>Bacteria</taxon>
        <taxon>Bacillati</taxon>
        <taxon>Bacillota</taxon>
        <taxon>Bacilli</taxon>
        <taxon>Bacillales</taxon>
        <taxon>Bacillaceae</taxon>
        <taxon>Bacillus</taxon>
    </lineage>
</organism>
<dbReference type="PANTHER" id="PTHR37299:SF1">
    <property type="entry name" value="STAGE 0 SPORULATION PROTEIN A HOMOLOG"/>
    <property type="match status" value="1"/>
</dbReference>
<proteinExistence type="predicted"/>
<dbReference type="SMART" id="SM00850">
    <property type="entry name" value="LytTR"/>
    <property type="match status" value="1"/>
</dbReference>
<gene>
    <name evidence="2" type="ORF">LC087_02090</name>
</gene>
<dbReference type="InterPro" id="IPR007492">
    <property type="entry name" value="LytTR_DNA-bd_dom"/>
</dbReference>
<reference evidence="2 3" key="1">
    <citation type="submission" date="2023-06" db="EMBL/GenBank/DDBJ databases">
        <title>Five Gram-positive bacteria isolated from mangrove sediments in Shenzhen, Guangdong, China.</title>
        <authorList>
            <person name="Yu S."/>
            <person name="Zheng W."/>
            <person name="Huang Y."/>
        </authorList>
    </citation>
    <scope>NUCLEOTIDE SEQUENCE [LARGE SCALE GENOMIC DNA]</scope>
    <source>
        <strain evidence="2 3">SaN35-3</strain>
    </source>
</reference>
<protein>
    <submittedName>
        <fullName evidence="2">LytTR family DNA-binding domain-containing protein</fullName>
    </submittedName>
</protein>
<dbReference type="PANTHER" id="PTHR37299">
    <property type="entry name" value="TRANSCRIPTIONAL REGULATOR-RELATED"/>
    <property type="match status" value="1"/>
</dbReference>
<evidence type="ECO:0000313" key="3">
    <source>
        <dbReference type="Proteomes" id="UP001197974"/>
    </source>
</evidence>
<dbReference type="Pfam" id="PF04397">
    <property type="entry name" value="LytTR"/>
    <property type="match status" value="1"/>
</dbReference>
<dbReference type="Proteomes" id="UP001197974">
    <property type="component" value="Chromosome"/>
</dbReference>
<sequence length="117" mass="13878">MVKLVKLSDQVKLVIEFQSKLHFIEVMDIVMIEKVLRKTVVTTKDGRSFETYISLKEFEQKLPDNYFFRTHKSYIINMCQIMRIEPYSSTISSVIFKGLKKGAFITKERYKILLEMI</sequence>
<evidence type="ECO:0000313" key="2">
    <source>
        <dbReference type="EMBL" id="WLR43033.1"/>
    </source>
</evidence>
<dbReference type="RefSeq" id="WP_226538851.1">
    <property type="nucleotide sequence ID" value="NZ_CP129013.1"/>
</dbReference>
<dbReference type="GO" id="GO:0003677">
    <property type="term" value="F:DNA binding"/>
    <property type="evidence" value="ECO:0007669"/>
    <property type="project" value="UniProtKB-KW"/>
</dbReference>
<accession>A0ABY9JX01</accession>
<keyword evidence="3" id="KW-1185">Reference proteome</keyword>